<dbReference type="Proteomes" id="UP000004968">
    <property type="component" value="Unassembled WGS sequence"/>
</dbReference>
<dbReference type="EMBL" id="ACIO01000032">
    <property type="protein sequence ID" value="EFD01222.1"/>
    <property type="molecule type" value="Genomic_DNA"/>
</dbReference>
<protein>
    <submittedName>
        <fullName evidence="1">Uncharacterized protein</fullName>
    </submittedName>
</protein>
<dbReference type="AlphaFoldDB" id="D3AAC3"/>
<proteinExistence type="predicted"/>
<evidence type="ECO:0000313" key="1">
    <source>
        <dbReference type="EMBL" id="EFD01222.1"/>
    </source>
</evidence>
<sequence>MGFYPSYHSCISGTSAGISMTNLQQIKIRKEWWCAQTGFLY</sequence>
<organism evidence="1 2">
    <name type="scientific">Hungatella hathewayi DSM 13479</name>
    <dbReference type="NCBI Taxonomy" id="566550"/>
    <lineage>
        <taxon>Bacteria</taxon>
        <taxon>Bacillati</taxon>
        <taxon>Bacillota</taxon>
        <taxon>Clostridia</taxon>
        <taxon>Lachnospirales</taxon>
        <taxon>Lachnospiraceae</taxon>
        <taxon>Hungatella</taxon>
    </lineage>
</organism>
<evidence type="ECO:0000313" key="2">
    <source>
        <dbReference type="Proteomes" id="UP000004968"/>
    </source>
</evidence>
<dbReference type="HOGENOM" id="CLU_3271243_0_0_9"/>
<accession>D3AAC3</accession>
<name>D3AAC3_9FIRM</name>
<reference evidence="1 2" key="1">
    <citation type="submission" date="2010-01" db="EMBL/GenBank/DDBJ databases">
        <authorList>
            <person name="Weinstock G."/>
            <person name="Sodergren E."/>
            <person name="Clifton S."/>
            <person name="Fulton L."/>
            <person name="Fulton B."/>
            <person name="Courtney L."/>
            <person name="Fronick C."/>
            <person name="Harrison M."/>
            <person name="Strong C."/>
            <person name="Farmer C."/>
            <person name="Delahaunty K."/>
            <person name="Markovic C."/>
            <person name="Hall O."/>
            <person name="Minx P."/>
            <person name="Tomlinson C."/>
            <person name="Mitreva M."/>
            <person name="Nelson J."/>
            <person name="Hou S."/>
            <person name="Wollam A."/>
            <person name="Pepin K.H."/>
            <person name="Johnson M."/>
            <person name="Bhonagiri V."/>
            <person name="Nash W.E."/>
            <person name="Warren W."/>
            <person name="Chinwalla A."/>
            <person name="Mardis E.R."/>
            <person name="Wilson R.K."/>
        </authorList>
    </citation>
    <scope>NUCLEOTIDE SEQUENCE [LARGE SCALE GENOMIC DNA]</scope>
    <source>
        <strain evidence="1 2">DSM 13479</strain>
    </source>
</reference>
<gene>
    <name evidence="1" type="ORF">CLOSTHATH_00544</name>
</gene>
<comment type="caution">
    <text evidence="1">The sequence shown here is derived from an EMBL/GenBank/DDBJ whole genome shotgun (WGS) entry which is preliminary data.</text>
</comment>